<sequence>MTPHPTIETDRLVLRPFCLADASRVQELAGAAEVAAMTQNVPHPYEDGMAERWIASRAVAFYDGAGVFFAITLKSDGALIGSVSLGVTPQHRRGELGYWIGVPFWGQGYASEAARATVRYGLGGLGLHKITSRHFATNPASGRVLEKAGLAKEGVLRDEIHKDGTFVDVVVYGLVGG</sequence>
<reference evidence="5 6" key="1">
    <citation type="submission" date="2016-11" db="EMBL/GenBank/DDBJ databases">
        <title>Study of marine rhodopsin-containing bacteria.</title>
        <authorList>
            <person name="Yoshizawa S."/>
            <person name="Kumagai Y."/>
            <person name="Kogure K."/>
        </authorList>
    </citation>
    <scope>NUCLEOTIDE SEQUENCE [LARGE SCALE GENOMIC DNA]</scope>
    <source>
        <strain evidence="5 6">SG-29</strain>
    </source>
</reference>
<dbReference type="InterPro" id="IPR016181">
    <property type="entry name" value="Acyl_CoA_acyltransferase"/>
</dbReference>
<dbReference type="InParanoid" id="A0A259TX27"/>
<dbReference type="EMBL" id="MQWB01000001">
    <property type="protein sequence ID" value="OZC02177.1"/>
    <property type="molecule type" value="Genomic_DNA"/>
</dbReference>
<name>A0A259TX27_9BACT</name>
<dbReference type="Gene3D" id="3.40.630.30">
    <property type="match status" value="1"/>
</dbReference>
<accession>A0A259TX27</accession>
<dbReference type="AlphaFoldDB" id="A0A259TX27"/>
<evidence type="ECO:0000256" key="2">
    <source>
        <dbReference type="ARBA" id="ARBA00023315"/>
    </source>
</evidence>
<dbReference type="Proteomes" id="UP000216446">
    <property type="component" value="Unassembled WGS sequence"/>
</dbReference>
<gene>
    <name evidence="5" type="ORF">BSZ36_03745</name>
</gene>
<evidence type="ECO:0000313" key="5">
    <source>
        <dbReference type="EMBL" id="OZC02177.1"/>
    </source>
</evidence>
<feature type="domain" description="N-acetyltransferase" evidence="4">
    <location>
        <begin position="12"/>
        <end position="173"/>
    </location>
</feature>
<keyword evidence="6" id="KW-1185">Reference proteome</keyword>
<dbReference type="SUPFAM" id="SSF55729">
    <property type="entry name" value="Acyl-CoA N-acyltransferases (Nat)"/>
    <property type="match status" value="1"/>
</dbReference>
<dbReference type="Pfam" id="PF13302">
    <property type="entry name" value="Acetyltransf_3"/>
    <property type="match status" value="1"/>
</dbReference>
<keyword evidence="2" id="KW-0012">Acyltransferase</keyword>
<evidence type="ECO:0000256" key="3">
    <source>
        <dbReference type="ARBA" id="ARBA00038502"/>
    </source>
</evidence>
<comment type="caution">
    <text evidence="5">The sequence shown here is derived from an EMBL/GenBank/DDBJ whole genome shotgun (WGS) entry which is preliminary data.</text>
</comment>
<comment type="similarity">
    <text evidence="3">Belongs to the acetyltransferase family. RimJ subfamily.</text>
</comment>
<evidence type="ECO:0000313" key="6">
    <source>
        <dbReference type="Proteomes" id="UP000216446"/>
    </source>
</evidence>
<dbReference type="RefSeq" id="WP_094546153.1">
    <property type="nucleotide sequence ID" value="NZ_MQWB01000001.1"/>
</dbReference>
<dbReference type="PROSITE" id="PS51186">
    <property type="entry name" value="GNAT"/>
    <property type="match status" value="1"/>
</dbReference>
<dbReference type="InterPro" id="IPR051531">
    <property type="entry name" value="N-acetyltransferase"/>
</dbReference>
<proteinExistence type="inferred from homology"/>
<dbReference type="PANTHER" id="PTHR43792">
    <property type="entry name" value="GNAT FAMILY, PUTATIVE (AFU_ORTHOLOGUE AFUA_3G00765)-RELATED-RELATED"/>
    <property type="match status" value="1"/>
</dbReference>
<evidence type="ECO:0000256" key="1">
    <source>
        <dbReference type="ARBA" id="ARBA00022679"/>
    </source>
</evidence>
<dbReference type="OrthoDB" id="9811523at2"/>
<organism evidence="5 6">
    <name type="scientific">Rubricoccus marinus</name>
    <dbReference type="NCBI Taxonomy" id="716817"/>
    <lineage>
        <taxon>Bacteria</taxon>
        <taxon>Pseudomonadati</taxon>
        <taxon>Rhodothermota</taxon>
        <taxon>Rhodothermia</taxon>
        <taxon>Rhodothermales</taxon>
        <taxon>Rubricoccaceae</taxon>
        <taxon>Rubricoccus</taxon>
    </lineage>
</organism>
<protein>
    <submittedName>
        <fullName evidence="5">GNAT family N-acetyltransferase</fullName>
    </submittedName>
</protein>
<keyword evidence="1 5" id="KW-0808">Transferase</keyword>
<dbReference type="GO" id="GO:0016747">
    <property type="term" value="F:acyltransferase activity, transferring groups other than amino-acyl groups"/>
    <property type="evidence" value="ECO:0007669"/>
    <property type="project" value="InterPro"/>
</dbReference>
<evidence type="ECO:0000259" key="4">
    <source>
        <dbReference type="PROSITE" id="PS51186"/>
    </source>
</evidence>
<dbReference type="InterPro" id="IPR000182">
    <property type="entry name" value="GNAT_dom"/>
</dbReference>
<dbReference type="PANTHER" id="PTHR43792:SF8">
    <property type="entry name" value="[RIBOSOMAL PROTEIN US5]-ALANINE N-ACETYLTRANSFERASE"/>
    <property type="match status" value="1"/>
</dbReference>